<comment type="caution">
    <text evidence="1">The sequence shown here is derived from an EMBL/GenBank/DDBJ whole genome shotgun (WGS) entry which is preliminary data.</text>
</comment>
<dbReference type="GO" id="GO:0008705">
    <property type="term" value="F:methionine synthase activity"/>
    <property type="evidence" value="ECO:0007669"/>
    <property type="project" value="InterPro"/>
</dbReference>
<proteinExistence type="predicted"/>
<evidence type="ECO:0000313" key="1">
    <source>
        <dbReference type="EMBL" id="MPM86089.1"/>
    </source>
</evidence>
<dbReference type="EMBL" id="VSSQ01034214">
    <property type="protein sequence ID" value="MPM86089.1"/>
    <property type="molecule type" value="Genomic_DNA"/>
</dbReference>
<accession>A0A645DA68</accession>
<gene>
    <name evidence="1" type="ORF">SDC9_133172</name>
</gene>
<name>A0A645DA68_9ZZZZ</name>
<reference evidence="1" key="1">
    <citation type="submission" date="2019-08" db="EMBL/GenBank/DDBJ databases">
        <authorList>
            <person name="Kucharzyk K."/>
            <person name="Murdoch R.W."/>
            <person name="Higgins S."/>
            <person name="Loffler F."/>
        </authorList>
    </citation>
    <scope>NUCLEOTIDE SEQUENCE</scope>
</reference>
<organism evidence="1">
    <name type="scientific">bioreactor metagenome</name>
    <dbReference type="NCBI Taxonomy" id="1076179"/>
    <lineage>
        <taxon>unclassified sequences</taxon>
        <taxon>metagenomes</taxon>
        <taxon>ecological metagenomes</taxon>
    </lineage>
</organism>
<dbReference type="Gene3D" id="3.40.109.40">
    <property type="match status" value="1"/>
</dbReference>
<sequence>MEIMDYEGVSFGWRDMLMDTSKNGRKKKISDGMLAAAERAYNEGLEVLTMRCIVELYTKEEEDENWLTISGSGCFNEKLFIGPRIGYLSPANEIAVALCTVGPGLVSLMNKYSAAEDYLVMYYLDVFGVRALAEVSAKMRSHLESVAAEKGWGVGPSMQPGAVAGWAVEGQRDLYRLAHGEKIGLTLNDASFLIPHISNSTLIGLGPHYGAAKVGSMCHECPRKNACLWRRENVSE</sequence>
<dbReference type="InterPro" id="IPR037010">
    <property type="entry name" value="VitB12-dep_Met_synth_activ_sf"/>
</dbReference>
<dbReference type="SUPFAM" id="SSF56507">
    <property type="entry name" value="Methionine synthase activation domain-like"/>
    <property type="match status" value="1"/>
</dbReference>
<protein>
    <recommendedName>
        <fullName evidence="2">AdoMet activation domain-containing protein</fullName>
    </recommendedName>
</protein>
<evidence type="ECO:0008006" key="2">
    <source>
        <dbReference type="Google" id="ProtNLM"/>
    </source>
</evidence>
<dbReference type="AlphaFoldDB" id="A0A645DA68"/>